<reference evidence="1 2" key="1">
    <citation type="journal article" date="2024" name="BMC Genomics">
        <title>De novo assembly and annotation of Popillia japonica's genome with initial clues to its potential as an invasive pest.</title>
        <authorList>
            <person name="Cucini C."/>
            <person name="Boschi S."/>
            <person name="Funari R."/>
            <person name="Cardaioli E."/>
            <person name="Iannotti N."/>
            <person name="Marturano G."/>
            <person name="Paoli F."/>
            <person name="Bruttini M."/>
            <person name="Carapelli A."/>
            <person name="Frati F."/>
            <person name="Nardi F."/>
        </authorList>
    </citation>
    <scope>NUCLEOTIDE SEQUENCE [LARGE SCALE GENOMIC DNA]</scope>
    <source>
        <strain evidence="1">DMR45628</strain>
    </source>
</reference>
<name>A0AAW1HV31_POPJA</name>
<dbReference type="EMBL" id="JASPKY010000889">
    <property type="protein sequence ID" value="KAK9680503.1"/>
    <property type="molecule type" value="Genomic_DNA"/>
</dbReference>
<protein>
    <submittedName>
        <fullName evidence="1">Uncharacterized protein</fullName>
    </submittedName>
</protein>
<accession>A0AAW1HV31</accession>
<evidence type="ECO:0000313" key="2">
    <source>
        <dbReference type="Proteomes" id="UP001458880"/>
    </source>
</evidence>
<sequence length="147" mass="16840">MPQEYPFRLIPGRHRDRVLARYLASIDLPHLIDDIEHTSAELLDDEETNLSILQTPMPAPPPLPPSDFLAGAALLREAAFMLDDKPEVKEKTKEDKSKFLLYNATKLEISKEAEDFGKDRSEHRKEFVTELLVSSMFEDFSPKTLNE</sequence>
<dbReference type="AlphaFoldDB" id="A0AAW1HV31"/>
<keyword evidence="2" id="KW-1185">Reference proteome</keyword>
<organism evidence="1 2">
    <name type="scientific">Popillia japonica</name>
    <name type="common">Japanese beetle</name>
    <dbReference type="NCBI Taxonomy" id="7064"/>
    <lineage>
        <taxon>Eukaryota</taxon>
        <taxon>Metazoa</taxon>
        <taxon>Ecdysozoa</taxon>
        <taxon>Arthropoda</taxon>
        <taxon>Hexapoda</taxon>
        <taxon>Insecta</taxon>
        <taxon>Pterygota</taxon>
        <taxon>Neoptera</taxon>
        <taxon>Endopterygota</taxon>
        <taxon>Coleoptera</taxon>
        <taxon>Polyphaga</taxon>
        <taxon>Scarabaeiformia</taxon>
        <taxon>Scarabaeidae</taxon>
        <taxon>Rutelinae</taxon>
        <taxon>Popillia</taxon>
    </lineage>
</organism>
<proteinExistence type="predicted"/>
<evidence type="ECO:0000313" key="1">
    <source>
        <dbReference type="EMBL" id="KAK9680503.1"/>
    </source>
</evidence>
<dbReference type="Proteomes" id="UP001458880">
    <property type="component" value="Unassembled WGS sequence"/>
</dbReference>
<comment type="caution">
    <text evidence="1">The sequence shown here is derived from an EMBL/GenBank/DDBJ whole genome shotgun (WGS) entry which is preliminary data.</text>
</comment>
<gene>
    <name evidence="1" type="ORF">QE152_g39049</name>
</gene>